<protein>
    <submittedName>
        <fullName evidence="2">Peptide/nickel transport system substrate-binding protein</fullName>
    </submittedName>
</protein>
<dbReference type="Gene3D" id="3.10.105.10">
    <property type="entry name" value="Dipeptide-binding Protein, Domain 3"/>
    <property type="match status" value="1"/>
</dbReference>
<name>A0A853BZ62_9ACTN</name>
<gene>
    <name evidence="2" type="ORF">HNR19_000939</name>
</gene>
<dbReference type="GO" id="GO:1904680">
    <property type="term" value="F:peptide transmembrane transporter activity"/>
    <property type="evidence" value="ECO:0007669"/>
    <property type="project" value="TreeGrafter"/>
</dbReference>
<dbReference type="PANTHER" id="PTHR30290:SF83">
    <property type="entry name" value="ABC TRANSPORTER SUBSTRATE-BINDING PROTEIN"/>
    <property type="match status" value="1"/>
</dbReference>
<dbReference type="GO" id="GO:0015833">
    <property type="term" value="P:peptide transport"/>
    <property type="evidence" value="ECO:0007669"/>
    <property type="project" value="TreeGrafter"/>
</dbReference>
<feature type="domain" description="Solute-binding protein family 5" evidence="1">
    <location>
        <begin position="63"/>
        <end position="405"/>
    </location>
</feature>
<reference evidence="2 3" key="1">
    <citation type="submission" date="2020-07" db="EMBL/GenBank/DDBJ databases">
        <title>Sequencing the genomes of 1000 actinobacteria strains.</title>
        <authorList>
            <person name="Klenk H.-P."/>
        </authorList>
    </citation>
    <scope>NUCLEOTIDE SEQUENCE [LARGE SCALE GENOMIC DNA]</scope>
    <source>
        <strain evidence="2 3">DSM 103833</strain>
    </source>
</reference>
<dbReference type="Pfam" id="PF00496">
    <property type="entry name" value="SBP_bac_5"/>
    <property type="match status" value="1"/>
</dbReference>
<dbReference type="Proteomes" id="UP000530424">
    <property type="component" value="Unassembled WGS sequence"/>
</dbReference>
<dbReference type="RefSeq" id="WP_218910146.1">
    <property type="nucleotide sequence ID" value="NZ_JACCFP010000001.1"/>
</dbReference>
<dbReference type="PIRSF" id="PIRSF002741">
    <property type="entry name" value="MppA"/>
    <property type="match status" value="1"/>
</dbReference>
<accession>A0A853BZ62</accession>
<sequence>MTVAMVLGLAPGCSAPAEPGGGSDTLRIVGPFEIHSLEPTATSGFFTRLEVAETLVTADVEGELVPGLAAEWSSSRGGRSWTFELVEGATFHDGTPVTPDAAVAALETARSDEASPLATIPVEQIVATETGVRFDLTERYLTLPAVLTHYSAMILAPASYDEDGHVTELIGSGPYRIEHVELPGSIEVERYDDWRGTPPEVEHISFQTVTRPESRALMASSDQADVVFHLEPAGRERVEGTDGVSLVSSLQPRTIMLKVNGEHPVLGDPDVRRALSMGLDREAMAEAVLREEELAATQLMPPSLTTWHQPDLEPLAHDAAAAREVLESAGWSEGEDGFLEKDGERLRLNLLTYPDRPELPALATAIQASLKEVGVDIDVEVANSSEVPLRHADGSLELALVARHFALVSDPLVTVADTFAPAGSDWGVDGWSDPRMSRAVDELLGGPAEERAAELRTTVTTIAQEELPLIPVAWYRMNAAVTDRIEGFVMDPLETSWHLSSVEWAS</sequence>
<dbReference type="InterPro" id="IPR030678">
    <property type="entry name" value="Peptide/Ni-bd"/>
</dbReference>
<dbReference type="Gene3D" id="3.40.190.10">
    <property type="entry name" value="Periplasmic binding protein-like II"/>
    <property type="match status" value="1"/>
</dbReference>
<evidence type="ECO:0000313" key="2">
    <source>
        <dbReference type="EMBL" id="NYJ00241.1"/>
    </source>
</evidence>
<proteinExistence type="predicted"/>
<dbReference type="SUPFAM" id="SSF53850">
    <property type="entry name" value="Periplasmic binding protein-like II"/>
    <property type="match status" value="1"/>
</dbReference>
<keyword evidence="3" id="KW-1185">Reference proteome</keyword>
<dbReference type="GO" id="GO:0043190">
    <property type="term" value="C:ATP-binding cassette (ABC) transporter complex"/>
    <property type="evidence" value="ECO:0007669"/>
    <property type="project" value="InterPro"/>
</dbReference>
<dbReference type="InterPro" id="IPR000914">
    <property type="entry name" value="SBP_5_dom"/>
</dbReference>
<dbReference type="CDD" id="cd08490">
    <property type="entry name" value="PBP2_NikA_DppA_OppA_like_3"/>
    <property type="match status" value="1"/>
</dbReference>
<evidence type="ECO:0000259" key="1">
    <source>
        <dbReference type="Pfam" id="PF00496"/>
    </source>
</evidence>
<dbReference type="PANTHER" id="PTHR30290">
    <property type="entry name" value="PERIPLASMIC BINDING COMPONENT OF ABC TRANSPORTER"/>
    <property type="match status" value="1"/>
</dbReference>
<evidence type="ECO:0000313" key="3">
    <source>
        <dbReference type="Proteomes" id="UP000530424"/>
    </source>
</evidence>
<dbReference type="InterPro" id="IPR039424">
    <property type="entry name" value="SBP_5"/>
</dbReference>
<dbReference type="EMBL" id="JACCFP010000001">
    <property type="protein sequence ID" value="NYJ00241.1"/>
    <property type="molecule type" value="Genomic_DNA"/>
</dbReference>
<dbReference type="AlphaFoldDB" id="A0A853BZ62"/>
<organism evidence="2 3">
    <name type="scientific">Nocardioides thalensis</name>
    <dbReference type="NCBI Taxonomy" id="1914755"/>
    <lineage>
        <taxon>Bacteria</taxon>
        <taxon>Bacillati</taxon>
        <taxon>Actinomycetota</taxon>
        <taxon>Actinomycetes</taxon>
        <taxon>Propionibacteriales</taxon>
        <taxon>Nocardioidaceae</taxon>
        <taxon>Nocardioides</taxon>
    </lineage>
</organism>
<dbReference type="GO" id="GO:0042597">
    <property type="term" value="C:periplasmic space"/>
    <property type="evidence" value="ECO:0007669"/>
    <property type="project" value="UniProtKB-ARBA"/>
</dbReference>
<comment type="caution">
    <text evidence="2">The sequence shown here is derived from an EMBL/GenBank/DDBJ whole genome shotgun (WGS) entry which is preliminary data.</text>
</comment>